<comment type="subcellular location">
    <subcellularLocation>
        <location evidence="1">Membrane</location>
        <topology evidence="1">Single-pass membrane protein</topology>
    </subcellularLocation>
</comment>
<keyword evidence="4" id="KW-1133">Transmembrane helix</keyword>
<comment type="caution">
    <text evidence="9">The sequence shown here is derived from an EMBL/GenBank/DDBJ whole genome shotgun (WGS) entry which is preliminary data.</text>
</comment>
<reference evidence="10" key="1">
    <citation type="journal article" date="2019" name="Int. J. Syst. Evol. Microbiol.">
        <title>The Global Catalogue of Microorganisms (GCM) 10K type strain sequencing project: providing services to taxonomists for standard genome sequencing and annotation.</title>
        <authorList>
            <consortium name="The Broad Institute Genomics Platform"/>
            <consortium name="The Broad Institute Genome Sequencing Center for Infectious Disease"/>
            <person name="Wu L."/>
            <person name="Ma J."/>
        </authorList>
    </citation>
    <scope>NUCLEOTIDE SEQUENCE [LARGE SCALE GENOMIC DNA]</scope>
    <source>
        <strain evidence="10">CECT 7131</strain>
    </source>
</reference>
<dbReference type="NCBIfam" id="TIGR01933">
    <property type="entry name" value="hflK"/>
    <property type="match status" value="1"/>
</dbReference>
<sequence>MALNNGGPSPWGNPRPGGPWGTPPPGPPGGGRGPGGPGGPGPDLDELIRKAQEWLRSTLFLPGGGGGAGSGRVIAILAVLALGAWAASGIYRVQPDELGVVLRFGAYHHRDEPGLNYHMPWPIEVAETPRVTTENLVFIGFRSGDPSAPRAGTGRDVLEESLMLTGDENIIDIDFVVRWRIGSAPDFLFNTRNPEVTIKSAAESMMREVIGRTPIQPALTEARGQIETQVAQGTQAILDQYKAGVVITQVQLQKVDPPAAVIEAFRDVQRAAADKERQRNEAEAYRNDIIPRARGEAERMMQEAQGFRDSQEARARGEATRFISVLGAYQQAQDITMRRLYLETMEDILRRNPKVVVDDRLQGLVPFLNLGEQAGRPPAAGRQPAPPTQSPPMLQTPRPPQGGTPR</sequence>
<evidence type="ECO:0000313" key="9">
    <source>
        <dbReference type="EMBL" id="MDN3567412.1"/>
    </source>
</evidence>
<evidence type="ECO:0000256" key="1">
    <source>
        <dbReference type="ARBA" id="ARBA00004167"/>
    </source>
</evidence>
<feature type="compositionally biased region" description="Pro residues" evidence="7">
    <location>
        <begin position="397"/>
        <end position="406"/>
    </location>
</feature>
<keyword evidence="9" id="KW-0645">Protease</keyword>
<dbReference type="PANTHER" id="PTHR43327:SF2">
    <property type="entry name" value="MODULATOR OF FTSH PROTEASE HFLK"/>
    <property type="match status" value="1"/>
</dbReference>
<dbReference type="InterPro" id="IPR050710">
    <property type="entry name" value="Band7/mec-2_domain"/>
</dbReference>
<feature type="compositionally biased region" description="Low complexity" evidence="7">
    <location>
        <begin position="373"/>
        <end position="383"/>
    </location>
</feature>
<dbReference type="CDD" id="cd03404">
    <property type="entry name" value="SPFH_HflK"/>
    <property type="match status" value="1"/>
</dbReference>
<dbReference type="Pfam" id="PF01145">
    <property type="entry name" value="Band_7"/>
    <property type="match status" value="1"/>
</dbReference>
<dbReference type="PANTHER" id="PTHR43327">
    <property type="entry name" value="STOMATIN-LIKE PROTEIN 2, MITOCHONDRIAL"/>
    <property type="match status" value="1"/>
</dbReference>
<comment type="subunit">
    <text evidence="6">HflC and HflK may interact to form a multimeric complex.</text>
</comment>
<feature type="compositionally biased region" description="Low complexity" evidence="7">
    <location>
        <begin position="1"/>
        <end position="10"/>
    </location>
</feature>
<keyword evidence="3" id="KW-0812">Transmembrane</keyword>
<evidence type="ECO:0000256" key="6">
    <source>
        <dbReference type="RuleBase" id="RU364113"/>
    </source>
</evidence>
<keyword evidence="5" id="KW-0472">Membrane</keyword>
<evidence type="ECO:0000313" key="10">
    <source>
        <dbReference type="Proteomes" id="UP001529369"/>
    </source>
</evidence>
<evidence type="ECO:0000256" key="7">
    <source>
        <dbReference type="SAM" id="MobiDB-lite"/>
    </source>
</evidence>
<feature type="region of interest" description="Disordered" evidence="7">
    <location>
        <begin position="1"/>
        <end position="45"/>
    </location>
</feature>
<feature type="compositionally biased region" description="Pro residues" evidence="7">
    <location>
        <begin position="11"/>
        <end position="28"/>
    </location>
</feature>
<dbReference type="SUPFAM" id="SSF117892">
    <property type="entry name" value="Band 7/SPFH domain"/>
    <property type="match status" value="1"/>
</dbReference>
<comment type="function">
    <text evidence="6">HflC and HflK could encode or regulate a protease.</text>
</comment>
<gene>
    <name evidence="9" type="primary">hflK</name>
    <name evidence="9" type="ORF">QWZ14_23780</name>
</gene>
<comment type="similarity">
    <text evidence="2 6">Belongs to the band 7/mec-2 family. HflK subfamily.</text>
</comment>
<dbReference type="InterPro" id="IPR001107">
    <property type="entry name" value="Band_7"/>
</dbReference>
<accession>A0ABT8AC50</accession>
<dbReference type="Gene3D" id="3.30.479.30">
    <property type="entry name" value="Band 7 domain"/>
    <property type="match status" value="1"/>
</dbReference>
<dbReference type="InterPro" id="IPR010201">
    <property type="entry name" value="HflK"/>
</dbReference>
<feature type="compositionally biased region" description="Gly residues" evidence="7">
    <location>
        <begin position="29"/>
        <end position="38"/>
    </location>
</feature>
<organism evidence="9 10">
    <name type="scientific">Paeniroseomonas aquatica</name>
    <dbReference type="NCBI Taxonomy" id="373043"/>
    <lineage>
        <taxon>Bacteria</taxon>
        <taxon>Pseudomonadati</taxon>
        <taxon>Pseudomonadota</taxon>
        <taxon>Alphaproteobacteria</taxon>
        <taxon>Acetobacterales</taxon>
        <taxon>Acetobacteraceae</taxon>
        <taxon>Paeniroseomonas</taxon>
    </lineage>
</organism>
<dbReference type="Proteomes" id="UP001529369">
    <property type="component" value="Unassembled WGS sequence"/>
</dbReference>
<dbReference type="InterPro" id="IPR036013">
    <property type="entry name" value="Band_7/SPFH_dom_sf"/>
</dbReference>
<evidence type="ECO:0000256" key="4">
    <source>
        <dbReference type="ARBA" id="ARBA00022989"/>
    </source>
</evidence>
<evidence type="ECO:0000256" key="2">
    <source>
        <dbReference type="ARBA" id="ARBA00006971"/>
    </source>
</evidence>
<feature type="region of interest" description="Disordered" evidence="7">
    <location>
        <begin position="372"/>
        <end position="406"/>
    </location>
</feature>
<proteinExistence type="inferred from homology"/>
<keyword evidence="9" id="KW-0378">Hydrolase</keyword>
<dbReference type="EMBL" id="JAUFPN010000193">
    <property type="protein sequence ID" value="MDN3567412.1"/>
    <property type="molecule type" value="Genomic_DNA"/>
</dbReference>
<evidence type="ECO:0000256" key="3">
    <source>
        <dbReference type="ARBA" id="ARBA00022692"/>
    </source>
</evidence>
<name>A0ABT8AC50_9PROT</name>
<evidence type="ECO:0000256" key="5">
    <source>
        <dbReference type="ARBA" id="ARBA00023136"/>
    </source>
</evidence>
<dbReference type="SMART" id="SM00244">
    <property type="entry name" value="PHB"/>
    <property type="match status" value="1"/>
</dbReference>
<dbReference type="GO" id="GO:0008233">
    <property type="term" value="F:peptidase activity"/>
    <property type="evidence" value="ECO:0007669"/>
    <property type="project" value="UniProtKB-KW"/>
</dbReference>
<keyword evidence="10" id="KW-1185">Reference proteome</keyword>
<evidence type="ECO:0000259" key="8">
    <source>
        <dbReference type="SMART" id="SM00244"/>
    </source>
</evidence>
<dbReference type="GO" id="GO:0006508">
    <property type="term" value="P:proteolysis"/>
    <property type="evidence" value="ECO:0007669"/>
    <property type="project" value="UniProtKB-KW"/>
</dbReference>
<feature type="domain" description="Band 7" evidence="8">
    <location>
        <begin position="88"/>
        <end position="269"/>
    </location>
</feature>
<dbReference type="RefSeq" id="WP_290319441.1">
    <property type="nucleotide sequence ID" value="NZ_JAUFPN010000193.1"/>
</dbReference>
<protein>
    <recommendedName>
        <fullName evidence="6">Protein HflK</fullName>
    </recommendedName>
</protein>